<proteinExistence type="predicted"/>
<dbReference type="Proteomes" id="UP000054485">
    <property type="component" value="Unassembled WGS sequence"/>
</dbReference>
<reference evidence="2" key="2">
    <citation type="submission" date="2015-01" db="EMBL/GenBank/DDBJ databases">
        <title>Evolutionary Origins and Diversification of the Mycorrhizal Mutualists.</title>
        <authorList>
            <consortium name="DOE Joint Genome Institute"/>
            <consortium name="Mycorrhizal Genomics Consortium"/>
            <person name="Kohler A."/>
            <person name="Kuo A."/>
            <person name="Nagy L.G."/>
            <person name="Floudas D."/>
            <person name="Copeland A."/>
            <person name="Barry K.W."/>
            <person name="Cichocki N."/>
            <person name="Veneault-Fourrey C."/>
            <person name="LaButti K."/>
            <person name="Lindquist E.A."/>
            <person name="Lipzen A."/>
            <person name="Lundell T."/>
            <person name="Morin E."/>
            <person name="Murat C."/>
            <person name="Riley R."/>
            <person name="Ohm R."/>
            <person name="Sun H."/>
            <person name="Tunlid A."/>
            <person name="Henrissat B."/>
            <person name="Grigoriev I.V."/>
            <person name="Hibbett D.S."/>
            <person name="Martin F."/>
        </authorList>
    </citation>
    <scope>NUCLEOTIDE SEQUENCE [LARGE SCALE GENOMIC DNA]</scope>
    <source>
        <strain evidence="2">UH-Slu-Lm8-n1</strain>
    </source>
</reference>
<dbReference type="AlphaFoldDB" id="A0A0C9ZP76"/>
<keyword evidence="2" id="KW-1185">Reference proteome</keyword>
<evidence type="ECO:0000313" key="2">
    <source>
        <dbReference type="Proteomes" id="UP000054485"/>
    </source>
</evidence>
<gene>
    <name evidence="1" type="ORF">CY34DRAFT_808287</name>
</gene>
<dbReference type="HOGENOM" id="CLU_2962429_0_0_1"/>
<accession>A0A0C9ZP76</accession>
<dbReference type="InParanoid" id="A0A0C9ZP76"/>
<dbReference type="EMBL" id="KN835342">
    <property type="protein sequence ID" value="KIK39450.1"/>
    <property type="molecule type" value="Genomic_DNA"/>
</dbReference>
<evidence type="ECO:0000313" key="1">
    <source>
        <dbReference type="EMBL" id="KIK39450.1"/>
    </source>
</evidence>
<organism evidence="1 2">
    <name type="scientific">Suillus luteus UH-Slu-Lm8-n1</name>
    <dbReference type="NCBI Taxonomy" id="930992"/>
    <lineage>
        <taxon>Eukaryota</taxon>
        <taxon>Fungi</taxon>
        <taxon>Dikarya</taxon>
        <taxon>Basidiomycota</taxon>
        <taxon>Agaricomycotina</taxon>
        <taxon>Agaricomycetes</taxon>
        <taxon>Agaricomycetidae</taxon>
        <taxon>Boletales</taxon>
        <taxon>Suillineae</taxon>
        <taxon>Suillaceae</taxon>
        <taxon>Suillus</taxon>
    </lineage>
</organism>
<protein>
    <submittedName>
        <fullName evidence="1">Uncharacterized protein</fullName>
    </submittedName>
</protein>
<reference evidence="1 2" key="1">
    <citation type="submission" date="2014-04" db="EMBL/GenBank/DDBJ databases">
        <authorList>
            <consortium name="DOE Joint Genome Institute"/>
            <person name="Kuo A."/>
            <person name="Ruytinx J."/>
            <person name="Rineau F."/>
            <person name="Colpaert J."/>
            <person name="Kohler A."/>
            <person name="Nagy L.G."/>
            <person name="Floudas D."/>
            <person name="Copeland A."/>
            <person name="Barry K.W."/>
            <person name="Cichocki N."/>
            <person name="Veneault-Fourrey C."/>
            <person name="LaButti K."/>
            <person name="Lindquist E.A."/>
            <person name="Lipzen A."/>
            <person name="Lundell T."/>
            <person name="Morin E."/>
            <person name="Murat C."/>
            <person name="Sun H."/>
            <person name="Tunlid A."/>
            <person name="Henrissat B."/>
            <person name="Grigoriev I.V."/>
            <person name="Hibbett D.S."/>
            <person name="Martin F."/>
            <person name="Nordberg H.P."/>
            <person name="Cantor M.N."/>
            <person name="Hua S.X."/>
        </authorList>
    </citation>
    <scope>NUCLEOTIDE SEQUENCE [LARGE SCALE GENOMIC DNA]</scope>
    <source>
        <strain evidence="1 2">UH-Slu-Lm8-n1</strain>
    </source>
</reference>
<name>A0A0C9ZP76_9AGAM</name>
<sequence length="59" mass="6904">MCQEHAGVSVPLTPLHDKTCARVRVSRTKAQLEERVQRRRRGATLKRFRTWDVRSSDVK</sequence>